<accession>A0ABQ7D6Q5</accession>
<evidence type="ECO:0000313" key="3">
    <source>
        <dbReference type="Proteomes" id="UP000266723"/>
    </source>
</evidence>
<feature type="compositionally biased region" description="Basic residues" evidence="1">
    <location>
        <begin position="320"/>
        <end position="332"/>
    </location>
</feature>
<sequence>MTTTSSDKPRAESIDAAHQTSIDDTPPEAGKVPLTNNANKEVVLGEPKGQLSNAVNQIINEQETEIPVKINPISERDHETKLHLQDYLNLAEPIPIERERRVDSVDKSPLAKIKESLDSLHSALEGQNQFGIYQIDDDTLSELEKRVDFVDNPTSKDRYSIPNPDSFTQNYDATVGSRRGRRKFRLNQAFMGNRKMATDLNRKIDMIYSELMRKFDALSEHIKRLDGQVAENAIAIKRETGHLPGRTDENPKHQINVVSLRSGRSHNPNTIKINQVEKNADFEKTGENRSRPIILDGPTPSLKHRGKVSGPTPRMQPSISRRRVRNRSTRRN</sequence>
<keyword evidence="3" id="KW-1185">Reference proteome</keyword>
<evidence type="ECO:0000256" key="1">
    <source>
        <dbReference type="SAM" id="MobiDB-lite"/>
    </source>
</evidence>
<protein>
    <submittedName>
        <fullName evidence="2">Uncharacterized protein</fullName>
    </submittedName>
</protein>
<feature type="region of interest" description="Disordered" evidence="1">
    <location>
        <begin position="277"/>
        <end position="332"/>
    </location>
</feature>
<proteinExistence type="predicted"/>
<dbReference type="EMBL" id="QGKV02000759">
    <property type="protein sequence ID" value="KAF3567481.1"/>
    <property type="molecule type" value="Genomic_DNA"/>
</dbReference>
<dbReference type="Proteomes" id="UP000266723">
    <property type="component" value="Unassembled WGS sequence"/>
</dbReference>
<name>A0ABQ7D6Q5_BRACR</name>
<gene>
    <name evidence="2" type="ORF">DY000_02014359</name>
</gene>
<comment type="caution">
    <text evidence="2">The sequence shown here is derived from an EMBL/GenBank/DDBJ whole genome shotgun (WGS) entry which is preliminary data.</text>
</comment>
<organism evidence="2 3">
    <name type="scientific">Brassica cretica</name>
    <name type="common">Mustard</name>
    <dbReference type="NCBI Taxonomy" id="69181"/>
    <lineage>
        <taxon>Eukaryota</taxon>
        <taxon>Viridiplantae</taxon>
        <taxon>Streptophyta</taxon>
        <taxon>Embryophyta</taxon>
        <taxon>Tracheophyta</taxon>
        <taxon>Spermatophyta</taxon>
        <taxon>Magnoliopsida</taxon>
        <taxon>eudicotyledons</taxon>
        <taxon>Gunneridae</taxon>
        <taxon>Pentapetalae</taxon>
        <taxon>rosids</taxon>
        <taxon>malvids</taxon>
        <taxon>Brassicales</taxon>
        <taxon>Brassicaceae</taxon>
        <taxon>Brassiceae</taxon>
        <taxon>Brassica</taxon>
    </lineage>
</organism>
<reference evidence="2 3" key="1">
    <citation type="journal article" date="2020" name="BMC Genomics">
        <title>Intraspecific diversification of the crop wild relative Brassica cretica Lam. using demographic model selection.</title>
        <authorList>
            <person name="Kioukis A."/>
            <person name="Michalopoulou V.A."/>
            <person name="Briers L."/>
            <person name="Pirintsos S."/>
            <person name="Studholme D.J."/>
            <person name="Pavlidis P."/>
            <person name="Sarris P.F."/>
        </authorList>
    </citation>
    <scope>NUCLEOTIDE SEQUENCE [LARGE SCALE GENOMIC DNA]</scope>
    <source>
        <strain evidence="3">cv. PFS-1207/04</strain>
    </source>
</reference>
<feature type="region of interest" description="Disordered" evidence="1">
    <location>
        <begin position="1"/>
        <end position="36"/>
    </location>
</feature>
<evidence type="ECO:0000313" key="2">
    <source>
        <dbReference type="EMBL" id="KAF3567481.1"/>
    </source>
</evidence>
<feature type="compositionally biased region" description="Basic and acidic residues" evidence="1">
    <location>
        <begin position="278"/>
        <end position="290"/>
    </location>
</feature>